<dbReference type="GO" id="GO:0015020">
    <property type="term" value="F:glucuronosyltransferase activity"/>
    <property type="evidence" value="ECO:0007669"/>
    <property type="project" value="UniProtKB-EC"/>
</dbReference>
<protein>
    <recommendedName>
        <fullName evidence="5">UDP-glucuronosyltransferase</fullName>
        <ecNumber evidence="5">2.4.1.17</ecNumber>
    </recommendedName>
</protein>
<dbReference type="EMBL" id="OU896709">
    <property type="protein sequence ID" value="CAH1160087.1"/>
    <property type="molecule type" value="Genomic_DNA"/>
</dbReference>
<keyword evidence="5" id="KW-0732">Signal</keyword>
<keyword evidence="7" id="KW-1185">Reference proteome</keyword>
<dbReference type="OrthoDB" id="5835829at2759"/>
<accession>A0A9P0DNN1</accession>
<keyword evidence="5" id="KW-1133">Transmembrane helix</keyword>
<evidence type="ECO:0000256" key="3">
    <source>
        <dbReference type="ARBA" id="ARBA00022679"/>
    </source>
</evidence>
<reference evidence="6" key="1">
    <citation type="submission" date="2022-01" db="EMBL/GenBank/DDBJ databases">
        <authorList>
            <person name="King R."/>
        </authorList>
    </citation>
    <scope>NUCLEOTIDE SEQUENCE</scope>
</reference>
<keyword evidence="5" id="KW-0472">Membrane</keyword>
<dbReference type="AlphaFoldDB" id="A0A9P0DNN1"/>
<dbReference type="GO" id="GO:0016020">
    <property type="term" value="C:membrane"/>
    <property type="evidence" value="ECO:0007669"/>
    <property type="project" value="UniProtKB-SubCell"/>
</dbReference>
<dbReference type="InterPro" id="IPR050271">
    <property type="entry name" value="UDP-glycosyltransferase"/>
</dbReference>
<keyword evidence="3 4" id="KW-0808">Transferase</keyword>
<dbReference type="Pfam" id="PF00201">
    <property type="entry name" value="UDPGT"/>
    <property type="match status" value="1"/>
</dbReference>
<evidence type="ECO:0000313" key="6">
    <source>
        <dbReference type="EMBL" id="CAH1160087.1"/>
    </source>
</evidence>
<dbReference type="PANTHER" id="PTHR48043:SF159">
    <property type="entry name" value="EG:EG0003.4 PROTEIN-RELATED"/>
    <property type="match status" value="1"/>
</dbReference>
<keyword evidence="2 4" id="KW-0328">Glycosyltransferase</keyword>
<comment type="catalytic activity">
    <reaction evidence="5">
        <text>glucuronate acceptor + UDP-alpha-D-glucuronate = acceptor beta-D-glucuronoside + UDP + H(+)</text>
        <dbReference type="Rhea" id="RHEA:21032"/>
        <dbReference type="ChEBI" id="CHEBI:15378"/>
        <dbReference type="ChEBI" id="CHEBI:58052"/>
        <dbReference type="ChEBI" id="CHEBI:58223"/>
        <dbReference type="ChEBI" id="CHEBI:132367"/>
        <dbReference type="ChEBI" id="CHEBI:132368"/>
        <dbReference type="EC" id="2.4.1.17"/>
    </reaction>
</comment>
<comment type="subcellular location">
    <subcellularLocation>
        <location evidence="5">Membrane</location>
        <topology evidence="5">Single-pass membrane protein</topology>
    </subcellularLocation>
</comment>
<dbReference type="InterPro" id="IPR002213">
    <property type="entry name" value="UDP_glucos_trans"/>
</dbReference>
<proteinExistence type="inferred from homology"/>
<dbReference type="EC" id="2.4.1.17" evidence="5"/>
<dbReference type="PROSITE" id="PS00375">
    <property type="entry name" value="UDPGT"/>
    <property type="match status" value="1"/>
</dbReference>
<dbReference type="CDD" id="cd03784">
    <property type="entry name" value="GT1_Gtf-like"/>
    <property type="match status" value="1"/>
</dbReference>
<evidence type="ECO:0000313" key="7">
    <source>
        <dbReference type="Proteomes" id="UP001153737"/>
    </source>
</evidence>
<comment type="similarity">
    <text evidence="1 4">Belongs to the UDP-glycosyltransferase family.</text>
</comment>
<organism evidence="6 7">
    <name type="scientific">Phaedon cochleariae</name>
    <name type="common">Mustard beetle</name>
    <dbReference type="NCBI Taxonomy" id="80249"/>
    <lineage>
        <taxon>Eukaryota</taxon>
        <taxon>Metazoa</taxon>
        <taxon>Ecdysozoa</taxon>
        <taxon>Arthropoda</taxon>
        <taxon>Hexapoda</taxon>
        <taxon>Insecta</taxon>
        <taxon>Pterygota</taxon>
        <taxon>Neoptera</taxon>
        <taxon>Endopterygota</taxon>
        <taxon>Coleoptera</taxon>
        <taxon>Polyphaga</taxon>
        <taxon>Cucujiformia</taxon>
        <taxon>Chrysomeloidea</taxon>
        <taxon>Chrysomelidae</taxon>
        <taxon>Chrysomelinae</taxon>
        <taxon>Chrysomelini</taxon>
        <taxon>Phaedon</taxon>
    </lineage>
</organism>
<dbReference type="InterPro" id="IPR035595">
    <property type="entry name" value="UDP_glycos_trans_CS"/>
</dbReference>
<reference evidence="6" key="2">
    <citation type="submission" date="2022-10" db="EMBL/GenBank/DDBJ databases">
        <authorList>
            <consortium name="ENA_rothamsted_submissions"/>
            <consortium name="culmorum"/>
            <person name="King R."/>
        </authorList>
    </citation>
    <scope>NUCLEOTIDE SEQUENCE</scope>
</reference>
<evidence type="ECO:0000256" key="1">
    <source>
        <dbReference type="ARBA" id="ARBA00009995"/>
    </source>
</evidence>
<name>A0A9P0DNN1_PHACE</name>
<evidence type="ECO:0000256" key="4">
    <source>
        <dbReference type="RuleBase" id="RU003718"/>
    </source>
</evidence>
<keyword evidence="5" id="KW-0812">Transmembrane</keyword>
<dbReference type="FunFam" id="3.40.50.2000:FF:000050">
    <property type="entry name" value="UDP-glucuronosyltransferase"/>
    <property type="match status" value="1"/>
</dbReference>
<feature type="signal peptide" evidence="5">
    <location>
        <begin position="1"/>
        <end position="20"/>
    </location>
</feature>
<feature type="transmembrane region" description="Helical" evidence="5">
    <location>
        <begin position="476"/>
        <end position="495"/>
    </location>
</feature>
<feature type="chain" id="PRO_5040532633" description="UDP-glucuronosyltransferase" evidence="5">
    <location>
        <begin position="21"/>
        <end position="513"/>
    </location>
</feature>
<dbReference type="PANTHER" id="PTHR48043">
    <property type="entry name" value="EG:EG0003.4 PROTEIN-RELATED"/>
    <property type="match status" value="1"/>
</dbReference>
<dbReference type="Gene3D" id="3.40.50.2000">
    <property type="entry name" value="Glycogen Phosphorylase B"/>
    <property type="match status" value="1"/>
</dbReference>
<evidence type="ECO:0000256" key="2">
    <source>
        <dbReference type="ARBA" id="ARBA00022676"/>
    </source>
</evidence>
<dbReference type="Proteomes" id="UP001153737">
    <property type="component" value="Chromosome 3"/>
</dbReference>
<sequence length="513" mass="58626">MNLSIISLFLFLLFSFLADGARILAVFSFCNHSHFWLGFRLVQELAKRGHEVTFINCFPQKTPIKNLRDVSVAETKDAIKEKLSELVDFGQKSYWGQLEFMNEVGIIYTKEVFSSPNVQNLLQSNEEFDLVLLEHFMNDAMVYFHHRFNCPLVFSAPGPSSVLNNHLSANFAPPSYVPNLLSDHDSKMDFWERLTNTYLDVVGGINIHYSAIPNQAALLKEFFPTAPPLDDMLYNASLIFTSSHVSLYGPAPSQQNVKQIGGYHVPPVNPLPKEMKEFLDNATEGVVIFSMGSNLQASHFEEDKKNAIFKTFSKLKQKVLWKFEINYPEISNNVKILSWIPQNDVLAHPNVVAFISHGGLLGTMEALNHGVPILGLPVYWDQMKNIADAARRGFALRLDYKNLNEHNFQRLLTEILTDANYRQSAKKQSRIFHDQPVKQIDEAMFWLEYVIRHKGAPHLMTAAIKLKWYQLHLLDIYLFIATIMSVSVFIIYITAKKYSISSGEKIDLRNKTK</sequence>
<dbReference type="SUPFAM" id="SSF53756">
    <property type="entry name" value="UDP-Glycosyltransferase/glycogen phosphorylase"/>
    <property type="match status" value="1"/>
</dbReference>
<evidence type="ECO:0000256" key="5">
    <source>
        <dbReference type="RuleBase" id="RU362059"/>
    </source>
</evidence>
<gene>
    <name evidence="6" type="ORF">PHAECO_LOCUS7090</name>
</gene>